<dbReference type="InterPro" id="IPR000157">
    <property type="entry name" value="TIR_dom"/>
</dbReference>
<dbReference type="SUPFAM" id="SSF52540">
    <property type="entry name" value="P-loop containing nucleoside triphosphate hydrolases"/>
    <property type="match status" value="2"/>
</dbReference>
<feature type="transmembrane region" description="Helical" evidence="8">
    <location>
        <begin position="24"/>
        <end position="43"/>
    </location>
</feature>
<proteinExistence type="predicted"/>
<comment type="catalytic activity">
    <reaction evidence="6">
        <text>NAD(+) + H2O = ADP-D-ribose + nicotinamide + H(+)</text>
        <dbReference type="Rhea" id="RHEA:16301"/>
        <dbReference type="ChEBI" id="CHEBI:15377"/>
        <dbReference type="ChEBI" id="CHEBI:15378"/>
        <dbReference type="ChEBI" id="CHEBI:17154"/>
        <dbReference type="ChEBI" id="CHEBI:57540"/>
        <dbReference type="ChEBI" id="CHEBI:57967"/>
        <dbReference type="EC" id="3.2.2.6"/>
    </reaction>
    <physiologicalReaction direction="left-to-right" evidence="6">
        <dbReference type="Rhea" id="RHEA:16302"/>
    </physiologicalReaction>
</comment>
<keyword evidence="5" id="KW-0520">NAD</keyword>
<dbReference type="Pfam" id="PF01582">
    <property type="entry name" value="TIR"/>
    <property type="match status" value="2"/>
</dbReference>
<dbReference type="SUPFAM" id="SSF52200">
    <property type="entry name" value="Toll/Interleukin receptor TIR domain"/>
    <property type="match status" value="2"/>
</dbReference>
<gene>
    <name evidence="10" type="ORF">HannXRQ_Chr08g0210051</name>
</gene>
<organism evidence="10 11">
    <name type="scientific">Helianthus annuus</name>
    <name type="common">Common sunflower</name>
    <dbReference type="NCBI Taxonomy" id="4232"/>
    <lineage>
        <taxon>Eukaryota</taxon>
        <taxon>Viridiplantae</taxon>
        <taxon>Streptophyta</taxon>
        <taxon>Embryophyta</taxon>
        <taxon>Tracheophyta</taxon>
        <taxon>Spermatophyta</taxon>
        <taxon>Magnoliopsida</taxon>
        <taxon>eudicotyledons</taxon>
        <taxon>Gunneridae</taxon>
        <taxon>Pentapetalae</taxon>
        <taxon>asterids</taxon>
        <taxon>campanulids</taxon>
        <taxon>Asterales</taxon>
        <taxon>Asteraceae</taxon>
        <taxon>Asteroideae</taxon>
        <taxon>Heliantheae alliance</taxon>
        <taxon>Heliantheae</taxon>
        <taxon>Helianthus</taxon>
    </lineage>
</organism>
<dbReference type="PANTHER" id="PTHR11017:SF340">
    <property type="entry name" value="NB-ARC-RELATED"/>
    <property type="match status" value="1"/>
</dbReference>
<dbReference type="OMA" id="HIMECMD"/>
<evidence type="ECO:0000313" key="10">
    <source>
        <dbReference type="EMBL" id="OTG17259.1"/>
    </source>
</evidence>
<sequence length="2477" mass="283062">MAAELMETLKEAITAYTGLSPTTFFTVLAAGIAVYYIVSVFFMRGSSDHRQQHSPMSSEQDRSIADSSSSSSQSIHHEVFLSFRGEDTRRNFVDHLYKDLVQQGIHTYKDDETLPRGESIRPALLKAIQESRIAVIVFSENYADSSWCLDELQHIMECMDTRGQIVEPIFYFVDPSDVRNQNGKYRKAFSKHKRENKHKVESWREALKKAGNLSGWVINENRLGTRMGQTGKEDGDVCERERVDFCLLVDHPQRPILDAKDVAGGTVLGSAPFRNYPGTVPRSLMSLCNYEAKCIKEIVDTISKRLPTLTTNVNKNLVGIEARLRDLKSKLNIGSDGVRIVGIWGVGGGGKTTLASAAYAELSHQFEAHCLLQNIREESNKHGLEKLQEKILSIVLKTKDIVVGSELEGRSMIERKLRSKRVLVVLDDVDDVKQLEKLAGAHDWFGEGSRIIITTRDEHLLTRHADEVYEVSLLSHDEAMELFRRHAYRKDKPIEDYEMLSEEVVSYAGGLPLALEVLCSFLYDKNKDEWKCALARLKDIPDDEVIKRLKISYDGLTAAEKVLFLDIACCFKGGYKDVAMEVLDACDLHPGIGITVLVQKSLIKVNSDDEFEMHDLIEEMAHCIVRGEHPNNPEKHTRILKKEDLAYLCDLGADPPPMETEVLLYSLPCLSNVVAKMKKLRWIRLYHYPASSFPSNFQPKELGYLELYGSQQKELWHGYKHLPNLKILDLTYSENLIRTPDFEGLPCLERLILEGCESLEEIHPSIGYHKRLVYVNMEGCSGLKSFPPIIQMQMLETLILSECHELQQFPDIQSNMSLPNLKVLDLYGSEKLITTPDFEGLPCLERLILFGCKSLEEIHPSIGYHKRLVFVDMMWCTALKSFPPIIHMKKLETLKFYDCKQLQQFPDIQSNMDSLVTLDLSCSGIEIIPPSVARFCTNLVSFNLSHCHKLKRIEDSFLLLKSLKDLDLSGCMGLQSFHQDRLVSLKLPQFPRSLRELDLSLCELGDGDIPSDIFCESLNLQVLDLSRNNFSRLHSSISQLPGLKLLNLSGCINLVELPDLPSSIAILRADGCDSLEIVRDLSYYKWLWKVSLLGVVKLNNRVLLSMLEENAVKDRFMSVSLPAVEPSSIYTKLVTLQLPHNWYSDFSGFLLSLRAPDYYYYSYRIVIKQKMSTDHSEKSDEDWEQCKFGEDHSEKFNNDLGPYDSESVGTDYSHESDEDWEQRNYERVGYVPFSSLRHIPWFNPTYTQNISFQAKDIYEDNPGLNVELVRSKSKIGDLNEHPIDYSECWDEEFEDDKTFEITYDSQSSETQISWKHWVRDSEPPEKQDPSKHSSSTMAAELMETLKEAITGLSPTTFFTVFATTVTVYYIVSVFFMRGLSDHRQQHSPMSSEEEDVQSRSMASSSSSSSHPLKHEVFLSFRGEDTRRNFVGHLYKDLVQKGIQTYKDDETLPRGERIGPALLKAIQESRIAVVVFSQNYADSSWCLDELAHIMECMDPSEQIVMPVFYHVNPSDVRNQKGKYGKALSKHERKNKQKVESWRNALEKAGNLSGWVIDENSHEAQCISDIVGTISSRLSSLNTNDNKDLIGMETRLRDLKLMLEIGSGGVRMVGIWGVGGGGKTTLASAAYMEISHLFEACCLLENIREESSKHGLKKLQEKILSLVLKTNEVVRSEIEGRSMIKRRLCHKRVLVVLDDVDDLEQLEALAGSHDWFGEGSRIIITTRDKHLLSSRAHTNIYEVSLLSHHEAIKLFNRHAYHKDKPLEDYEKLSLRVVSYAGGLPLALKVLGSFLYDKDKDEWKSTLAKLKSIPEEKVMERLKISYDGLEPYQKDLFLDVACFMRHNYLLSMDRAMMVFDACNFYPVIGLKVLEQKSLIKVTEGGKFEMHDLIEEMAHYIVRGEHPNNPEKYSRIWKEEDFEYLCDMGAAAPSMENEVLANLPHYIISHPGLFDVAANMKNLRWILWDYYPASSFPSNFQPTKLCCLMLRCSKQKQLWEGCKSLPNLKIIDLTMSSNLIKTPDFDGLPCLERLILSECNRLEEIHPSIGYHKRLVFVNMSYCKSLKSFPPIIQMKKLETLILSTCIQLQQFPDIQSNMNSLVTLDLSNTGIEIIPQSAGRFCTNLVPLNLRDCHKLERIEGSFHLLKSLKDLNLSGCMGLQSFHQDRLVSLNLPQFPRSLRKLNLSNCNLGDGDIPSDIFCESLNLQVLDLSLNNFSRLHSSISQLPGLKLLNLSDCINLVELPDLPSSIAVLYANDCPSLEIERDLTDYKWLWKVSLLGVVKVVKLNKRVLLSMLEENAVKDRFMSVLTPNIQPSIIYTRLFVTLQLPHNWYIIKQEMSMDHPEEFGEDWEQRKFGEDHSEKFNNDLGPYDSEGVGTDYSHESDEDWEQCKYEGVGYVPFSSLRHIPWFNPTYTQNITFQTYVAGLNVELVRSKSKIGDLNEHPIDYSECWDEEYEDNKTFEITYDSQSSETQISWKHW</sequence>
<dbReference type="GO" id="GO:0006952">
    <property type="term" value="P:defense response"/>
    <property type="evidence" value="ECO:0007669"/>
    <property type="project" value="InterPro"/>
</dbReference>
<dbReference type="InterPro" id="IPR044974">
    <property type="entry name" value="Disease_R_plants"/>
</dbReference>
<dbReference type="EMBL" id="CM007897">
    <property type="protein sequence ID" value="OTG17259.1"/>
    <property type="molecule type" value="Genomic_DNA"/>
</dbReference>
<dbReference type="InterPro" id="IPR058546">
    <property type="entry name" value="RPS4B/Roq1-like_LRR"/>
</dbReference>
<evidence type="ECO:0000256" key="7">
    <source>
        <dbReference type="SAM" id="MobiDB-lite"/>
    </source>
</evidence>
<dbReference type="Pfam" id="PF00931">
    <property type="entry name" value="NB-ARC"/>
    <property type="match status" value="2"/>
</dbReference>
<evidence type="ECO:0000259" key="9">
    <source>
        <dbReference type="PROSITE" id="PS50104"/>
    </source>
</evidence>
<dbReference type="Gene3D" id="1.10.8.430">
    <property type="entry name" value="Helical domain of apoptotic protease-activating factors"/>
    <property type="match status" value="2"/>
</dbReference>
<feature type="compositionally biased region" description="Low complexity" evidence="7">
    <location>
        <begin position="1398"/>
        <end position="1409"/>
    </location>
</feature>
<dbReference type="GO" id="GO:0043531">
    <property type="term" value="F:ADP binding"/>
    <property type="evidence" value="ECO:0007669"/>
    <property type="project" value="InterPro"/>
</dbReference>
<keyword evidence="8" id="KW-1133">Transmembrane helix</keyword>
<name>A0A251U2I8_HELAN</name>
<keyword evidence="2" id="KW-0433">Leucine-rich repeat</keyword>
<dbReference type="Pfam" id="PF23282">
    <property type="entry name" value="WHD_ROQ1"/>
    <property type="match status" value="2"/>
</dbReference>
<feature type="compositionally biased region" description="Basic and acidic residues" evidence="7">
    <location>
        <begin position="1317"/>
        <end position="1331"/>
    </location>
</feature>
<evidence type="ECO:0000256" key="4">
    <source>
        <dbReference type="ARBA" id="ARBA00022821"/>
    </source>
</evidence>
<dbReference type="InterPro" id="IPR003591">
    <property type="entry name" value="Leu-rich_rpt_typical-subtyp"/>
</dbReference>
<dbReference type="SMART" id="SM00382">
    <property type="entry name" value="AAA"/>
    <property type="match status" value="2"/>
</dbReference>
<dbReference type="FunFam" id="1.10.8.430:FF:000002">
    <property type="entry name" value="Disease resistance protein (TIR-NBS-LRR class)"/>
    <property type="match status" value="1"/>
</dbReference>
<dbReference type="SMART" id="SM00369">
    <property type="entry name" value="LRR_TYP"/>
    <property type="match status" value="7"/>
</dbReference>
<dbReference type="GO" id="GO:0061809">
    <property type="term" value="F:NAD+ nucleosidase activity, cyclic ADP-ribose generating"/>
    <property type="evidence" value="ECO:0007669"/>
    <property type="project" value="UniProtKB-EC"/>
</dbReference>
<dbReference type="PANTHER" id="PTHR11017">
    <property type="entry name" value="LEUCINE-RICH REPEAT-CONTAINING PROTEIN"/>
    <property type="match status" value="1"/>
</dbReference>
<dbReference type="InterPro" id="IPR032675">
    <property type="entry name" value="LRR_dom_sf"/>
</dbReference>
<keyword evidence="4" id="KW-0611">Plant defense</keyword>
<dbReference type="InterPro" id="IPR042197">
    <property type="entry name" value="Apaf_helical"/>
</dbReference>
<dbReference type="Gene3D" id="3.80.10.10">
    <property type="entry name" value="Ribonuclease Inhibitor"/>
    <property type="match status" value="6"/>
</dbReference>
<evidence type="ECO:0000256" key="5">
    <source>
        <dbReference type="ARBA" id="ARBA00023027"/>
    </source>
</evidence>
<dbReference type="PROSITE" id="PS51450">
    <property type="entry name" value="LRR"/>
    <property type="match status" value="2"/>
</dbReference>
<dbReference type="PROSITE" id="PS50104">
    <property type="entry name" value="TIR"/>
    <property type="match status" value="2"/>
</dbReference>
<feature type="domain" description="TIR" evidence="9">
    <location>
        <begin position="75"/>
        <end position="211"/>
    </location>
</feature>
<dbReference type="SMART" id="SM00255">
    <property type="entry name" value="TIR"/>
    <property type="match status" value="2"/>
</dbReference>
<feature type="region of interest" description="Disordered" evidence="7">
    <location>
        <begin position="1384"/>
        <end position="1410"/>
    </location>
</feature>
<dbReference type="Gene3D" id="3.40.50.300">
    <property type="entry name" value="P-loop containing nucleotide triphosphate hydrolases"/>
    <property type="match status" value="2"/>
</dbReference>
<evidence type="ECO:0000256" key="8">
    <source>
        <dbReference type="SAM" id="Phobius"/>
    </source>
</evidence>
<reference evidence="11" key="1">
    <citation type="journal article" date="2017" name="Nature">
        <title>The sunflower genome provides insights into oil metabolism, flowering and Asterid evolution.</title>
        <authorList>
            <person name="Badouin H."/>
            <person name="Gouzy J."/>
            <person name="Grassa C.J."/>
            <person name="Murat F."/>
            <person name="Staton S.E."/>
            <person name="Cottret L."/>
            <person name="Lelandais-Briere C."/>
            <person name="Owens G.L."/>
            <person name="Carrere S."/>
            <person name="Mayjonade B."/>
            <person name="Legrand L."/>
            <person name="Gill N."/>
            <person name="Kane N.C."/>
            <person name="Bowers J.E."/>
            <person name="Hubner S."/>
            <person name="Bellec A."/>
            <person name="Berard A."/>
            <person name="Berges H."/>
            <person name="Blanchet N."/>
            <person name="Boniface M.C."/>
            <person name="Brunel D."/>
            <person name="Catrice O."/>
            <person name="Chaidir N."/>
            <person name="Claudel C."/>
            <person name="Donnadieu C."/>
            <person name="Faraut T."/>
            <person name="Fievet G."/>
            <person name="Helmstetter N."/>
            <person name="King M."/>
            <person name="Knapp S.J."/>
            <person name="Lai Z."/>
            <person name="Le Paslier M.C."/>
            <person name="Lippi Y."/>
            <person name="Lorenzon L."/>
            <person name="Mandel J.R."/>
            <person name="Marage G."/>
            <person name="Marchand G."/>
            <person name="Marquand E."/>
            <person name="Bret-Mestries E."/>
            <person name="Morien E."/>
            <person name="Nambeesan S."/>
            <person name="Nguyen T."/>
            <person name="Pegot-Espagnet P."/>
            <person name="Pouilly N."/>
            <person name="Raftis F."/>
            <person name="Sallet E."/>
            <person name="Schiex T."/>
            <person name="Thomas J."/>
            <person name="Vandecasteele C."/>
            <person name="Vares D."/>
            <person name="Vear F."/>
            <person name="Vautrin S."/>
            <person name="Crespi M."/>
            <person name="Mangin B."/>
            <person name="Burke J.M."/>
            <person name="Salse J."/>
            <person name="Munos S."/>
            <person name="Vincourt P."/>
            <person name="Rieseberg L.H."/>
            <person name="Langlade N.B."/>
        </authorList>
    </citation>
    <scope>NUCLEOTIDE SEQUENCE [LARGE SCALE GENOMIC DNA]</scope>
    <source>
        <strain evidence="11">cv. SF193</strain>
    </source>
</reference>
<dbReference type="EC" id="3.2.2.6" evidence="1"/>
<dbReference type="PRINTS" id="PR00364">
    <property type="entry name" value="DISEASERSIST"/>
</dbReference>
<dbReference type="InParanoid" id="A0A251U2I8"/>
<evidence type="ECO:0000256" key="1">
    <source>
        <dbReference type="ARBA" id="ARBA00011982"/>
    </source>
</evidence>
<accession>A0A251U2I8</accession>
<dbReference type="GO" id="GO:0007165">
    <property type="term" value="P:signal transduction"/>
    <property type="evidence" value="ECO:0007669"/>
    <property type="project" value="InterPro"/>
</dbReference>
<protein>
    <recommendedName>
        <fullName evidence="1">ADP-ribosyl cyclase/cyclic ADP-ribose hydrolase</fullName>
        <ecNumber evidence="1">3.2.2.6</ecNumber>
    </recommendedName>
</protein>
<dbReference type="InterPro" id="IPR058192">
    <property type="entry name" value="WHD_ROQ1-like"/>
</dbReference>
<dbReference type="Gene3D" id="3.40.50.10140">
    <property type="entry name" value="Toll/interleukin-1 receptor homology (TIR) domain"/>
    <property type="match status" value="2"/>
</dbReference>
<dbReference type="InterPro" id="IPR027417">
    <property type="entry name" value="P-loop_NTPase"/>
</dbReference>
<dbReference type="SUPFAM" id="SSF52058">
    <property type="entry name" value="L domain-like"/>
    <property type="match status" value="3"/>
</dbReference>
<dbReference type="InterPro" id="IPR001611">
    <property type="entry name" value="Leu-rich_rpt"/>
</dbReference>
<evidence type="ECO:0000256" key="6">
    <source>
        <dbReference type="ARBA" id="ARBA00047304"/>
    </source>
</evidence>
<keyword evidence="11" id="KW-1185">Reference proteome</keyword>
<evidence type="ECO:0000256" key="2">
    <source>
        <dbReference type="ARBA" id="ARBA00022614"/>
    </source>
</evidence>
<dbReference type="InterPro" id="IPR002182">
    <property type="entry name" value="NB-ARC"/>
</dbReference>
<dbReference type="Proteomes" id="UP000215914">
    <property type="component" value="Chromosome 8"/>
</dbReference>
<evidence type="ECO:0000256" key="3">
    <source>
        <dbReference type="ARBA" id="ARBA00022737"/>
    </source>
</evidence>
<dbReference type="InterPro" id="IPR003593">
    <property type="entry name" value="AAA+_ATPase"/>
</dbReference>
<evidence type="ECO:0000313" key="11">
    <source>
        <dbReference type="Proteomes" id="UP000215914"/>
    </source>
</evidence>
<dbReference type="GO" id="GO:0051707">
    <property type="term" value="P:response to other organism"/>
    <property type="evidence" value="ECO:0007669"/>
    <property type="project" value="UniProtKB-ARBA"/>
</dbReference>
<dbReference type="Pfam" id="PF23286">
    <property type="entry name" value="LRR_13"/>
    <property type="match status" value="2"/>
</dbReference>
<keyword evidence="8" id="KW-0472">Membrane</keyword>
<feature type="region of interest" description="Disordered" evidence="7">
    <location>
        <begin position="49"/>
        <end position="71"/>
    </location>
</feature>
<keyword evidence="8" id="KW-0812">Transmembrane</keyword>
<dbReference type="FunFam" id="3.40.50.10140:FF:000007">
    <property type="entry name" value="Disease resistance protein (TIR-NBS-LRR class)"/>
    <property type="match status" value="2"/>
</dbReference>
<feature type="region of interest" description="Disordered" evidence="7">
    <location>
        <begin position="1317"/>
        <end position="1336"/>
    </location>
</feature>
<dbReference type="InterPro" id="IPR035897">
    <property type="entry name" value="Toll_tir_struct_dom_sf"/>
</dbReference>
<keyword evidence="3" id="KW-0677">Repeat</keyword>
<feature type="domain" description="TIR" evidence="9">
    <location>
        <begin position="1412"/>
        <end position="1576"/>
    </location>
</feature>